<organism evidence="3 4">
    <name type="scientific">Seiridium cardinale</name>
    <dbReference type="NCBI Taxonomy" id="138064"/>
    <lineage>
        <taxon>Eukaryota</taxon>
        <taxon>Fungi</taxon>
        <taxon>Dikarya</taxon>
        <taxon>Ascomycota</taxon>
        <taxon>Pezizomycotina</taxon>
        <taxon>Sordariomycetes</taxon>
        <taxon>Xylariomycetidae</taxon>
        <taxon>Amphisphaeriales</taxon>
        <taxon>Sporocadaceae</taxon>
        <taxon>Seiridium</taxon>
    </lineage>
</organism>
<dbReference type="PANTHER" id="PTHR31896:SF64">
    <property type="entry name" value="TRICHOTHECENE 3-O-ACETYLTRANSFERASE"/>
    <property type="match status" value="1"/>
</dbReference>
<proteinExistence type="predicted"/>
<dbReference type="PANTHER" id="PTHR31896">
    <property type="entry name" value="FAMILY REGULATORY PROTEIN, PUTATIVE (AFU_ORTHOLOGUE AFUA_3G14730)-RELATED"/>
    <property type="match status" value="1"/>
</dbReference>
<evidence type="ECO:0000313" key="4">
    <source>
        <dbReference type="Proteomes" id="UP001465668"/>
    </source>
</evidence>
<keyword evidence="4" id="KW-1185">Reference proteome</keyword>
<accession>A0ABR2XH22</accession>
<dbReference type="Gene3D" id="3.30.559.10">
    <property type="entry name" value="Chloramphenicol acetyltransferase-like domain"/>
    <property type="match status" value="2"/>
</dbReference>
<dbReference type="InterPro" id="IPR051283">
    <property type="entry name" value="Sec_Metabolite_Acyltrans"/>
</dbReference>
<dbReference type="Pfam" id="PF22664">
    <property type="entry name" value="TRI-like_N"/>
    <property type="match status" value="1"/>
</dbReference>
<feature type="domain" description="Trichothecene 3-O-acetyltransferase-like N-terminal" evidence="2">
    <location>
        <begin position="63"/>
        <end position="217"/>
    </location>
</feature>
<gene>
    <name evidence="3" type="ORF">SCAR479_10319</name>
</gene>
<dbReference type="EMBL" id="JARVKM010000055">
    <property type="protein sequence ID" value="KAK9772989.1"/>
    <property type="molecule type" value="Genomic_DNA"/>
</dbReference>
<sequence>MSDFTPHPQASLAWLYRNMSAFIRHFYEPHAVKPLEQAAEPSEDVNDLDRYQDILGQLPMLQVYAHILYFFPMSEQLPRNELISQLEAAIGKVRKEVPWMGARVINVGKEPGSSGLYSVAKAPQPKEPVVVRDLAGVVPSYRDFEGRRAPLSMIDPDLLTPVAAFPIRFEDSAEDPAHVVRLQASFIQGGVVLDFVIHHNMVDAGGHFGYIKLMAMAMRGEEFPPDLLREANRDRRHLFPLLSPVEPLLNHSHHKRRPITQAAPLVAPEPAQYHIFRFSPKSMNYLKRLASQADGFDPAVPYITTDDALSAFCWQRFAKVRASRFPPETVSRFARAIDGRPALGLSPNYMGDVIHNVASWMTFRELTESPLSAVASYLRKRLNETNTSHHIRSFATFIDQERDKSTITYAGEFNPDVDLGCSSIRARTDLFPEFGGLGKPTLIRRPPPSPFPGLVVFFPGNEGGDCDAMICLTHRDFEALMEDPVWVEAVEYIG</sequence>
<keyword evidence="1" id="KW-0808">Transferase</keyword>
<reference evidence="3 4" key="1">
    <citation type="submission" date="2024-02" db="EMBL/GenBank/DDBJ databases">
        <title>First draft genome assembly of two strains of Seiridium cardinale.</title>
        <authorList>
            <person name="Emiliani G."/>
            <person name="Scali E."/>
        </authorList>
    </citation>
    <scope>NUCLEOTIDE SEQUENCE [LARGE SCALE GENOMIC DNA]</scope>
    <source>
        <strain evidence="3 4">BM-138-000479</strain>
    </source>
</reference>
<dbReference type="Proteomes" id="UP001465668">
    <property type="component" value="Unassembled WGS sequence"/>
</dbReference>
<evidence type="ECO:0000256" key="1">
    <source>
        <dbReference type="ARBA" id="ARBA00022679"/>
    </source>
</evidence>
<dbReference type="InterPro" id="IPR023213">
    <property type="entry name" value="CAT-like_dom_sf"/>
</dbReference>
<protein>
    <submittedName>
        <fullName evidence="3">Trichothecene 3-O-acetyltransferase</fullName>
    </submittedName>
</protein>
<name>A0ABR2XH22_9PEZI</name>
<evidence type="ECO:0000259" key="2">
    <source>
        <dbReference type="Pfam" id="PF22664"/>
    </source>
</evidence>
<evidence type="ECO:0000313" key="3">
    <source>
        <dbReference type="EMBL" id="KAK9772989.1"/>
    </source>
</evidence>
<comment type="caution">
    <text evidence="3">The sequence shown here is derived from an EMBL/GenBank/DDBJ whole genome shotgun (WGS) entry which is preliminary data.</text>
</comment>
<dbReference type="InterPro" id="IPR054710">
    <property type="entry name" value="Tri101-like_N"/>
</dbReference>